<protein>
    <recommendedName>
        <fullName evidence="4">Lipoprotein</fullName>
    </recommendedName>
</protein>
<feature type="signal peptide" evidence="1">
    <location>
        <begin position="1"/>
        <end position="22"/>
    </location>
</feature>
<organism evidence="2 3">
    <name type="scientific">Natronoglycomyces albus</name>
    <dbReference type="NCBI Taxonomy" id="2811108"/>
    <lineage>
        <taxon>Bacteria</taxon>
        <taxon>Bacillati</taxon>
        <taxon>Actinomycetota</taxon>
        <taxon>Actinomycetes</taxon>
        <taxon>Glycomycetales</taxon>
        <taxon>Glycomycetaceae</taxon>
        <taxon>Natronoglycomyces</taxon>
    </lineage>
</organism>
<keyword evidence="1" id="KW-0732">Signal</keyword>
<evidence type="ECO:0000313" key="2">
    <source>
        <dbReference type="EMBL" id="QSB05290.1"/>
    </source>
</evidence>
<dbReference type="AlphaFoldDB" id="A0A895XSP9"/>
<sequence length="248" mass="27900">MRNASRLPTIALLTSALLVATACTTDNGNNENGNDDNGDGLPGLPAMALADLDASCDMFLEEMAEDFFGYVDRPNPPVESPYGSGISPHSISCEGSIHWAEYEMTPGRTSTPKGNLWLTVYPTESIAEAEETYQGRLEFVADRHQDLYGEDYFFEENPAGPWDQAYHYAYENRGDRYYFFFQADDFVVELSFNHGQDPSERYSDHSQGAGPGEWSVFDFDRDSASQFLIEDYMPAVHQNFLNLLDRTE</sequence>
<dbReference type="KEGG" id="nav:JQS30_16305"/>
<gene>
    <name evidence="2" type="ORF">JQS30_16305</name>
</gene>
<evidence type="ECO:0008006" key="4">
    <source>
        <dbReference type="Google" id="ProtNLM"/>
    </source>
</evidence>
<reference evidence="2" key="1">
    <citation type="submission" date="2021-02" db="EMBL/GenBank/DDBJ databases">
        <title>Natronoglycomyces albus gen. nov., sp. nov, a haloalkaliphilic actinobacterium from a soda solonchak soil.</title>
        <authorList>
            <person name="Sorokin D.Y."/>
            <person name="Khijniak T.V."/>
            <person name="Zakharycheva A.P."/>
            <person name="Boueva O.V."/>
            <person name="Ariskina E.V."/>
            <person name="Hahnke R.L."/>
            <person name="Bunk B."/>
            <person name="Sproer C."/>
            <person name="Schumann P."/>
            <person name="Evtushenko L.I."/>
            <person name="Kublanov I.V."/>
        </authorList>
    </citation>
    <scope>NUCLEOTIDE SEQUENCE</scope>
    <source>
        <strain evidence="2">DSM 106290</strain>
    </source>
</reference>
<dbReference type="EMBL" id="CP070496">
    <property type="protein sequence ID" value="QSB05290.1"/>
    <property type="molecule type" value="Genomic_DNA"/>
</dbReference>
<keyword evidence="3" id="KW-1185">Reference proteome</keyword>
<dbReference type="PROSITE" id="PS51257">
    <property type="entry name" value="PROKAR_LIPOPROTEIN"/>
    <property type="match status" value="1"/>
</dbReference>
<dbReference type="Proteomes" id="UP000662939">
    <property type="component" value="Chromosome"/>
</dbReference>
<name>A0A895XSP9_9ACTN</name>
<dbReference type="RefSeq" id="WP_213171295.1">
    <property type="nucleotide sequence ID" value="NZ_CP070496.1"/>
</dbReference>
<accession>A0A895XSP9</accession>
<proteinExistence type="predicted"/>
<evidence type="ECO:0000313" key="3">
    <source>
        <dbReference type="Proteomes" id="UP000662939"/>
    </source>
</evidence>
<feature type="chain" id="PRO_5034428362" description="Lipoprotein" evidence="1">
    <location>
        <begin position="23"/>
        <end position="248"/>
    </location>
</feature>
<evidence type="ECO:0000256" key="1">
    <source>
        <dbReference type="SAM" id="SignalP"/>
    </source>
</evidence>